<accession>A0ACC1KEC4</accession>
<name>A0ACC1KEC4_9FUNG</name>
<feature type="non-terminal residue" evidence="1">
    <location>
        <position position="83"/>
    </location>
</feature>
<proteinExistence type="predicted"/>
<dbReference type="EMBL" id="JANBUK010000853">
    <property type="protein sequence ID" value="KAJ2788454.1"/>
    <property type="molecule type" value="Genomic_DNA"/>
</dbReference>
<gene>
    <name evidence="1" type="primary">IPI1_2</name>
    <name evidence="1" type="ORF">GGI18_002939</name>
</gene>
<comment type="caution">
    <text evidence="1">The sequence shown here is derived from an EMBL/GenBank/DDBJ whole genome shotgun (WGS) entry which is preliminary data.</text>
</comment>
<evidence type="ECO:0000313" key="1">
    <source>
        <dbReference type="EMBL" id="KAJ2788454.1"/>
    </source>
</evidence>
<evidence type="ECO:0000313" key="2">
    <source>
        <dbReference type="Proteomes" id="UP001140066"/>
    </source>
</evidence>
<dbReference type="Proteomes" id="UP001140066">
    <property type="component" value="Unassembled WGS sequence"/>
</dbReference>
<reference evidence="1" key="1">
    <citation type="submission" date="2022-07" db="EMBL/GenBank/DDBJ databases">
        <title>Phylogenomic reconstructions and comparative analyses of Kickxellomycotina fungi.</title>
        <authorList>
            <person name="Reynolds N.K."/>
            <person name="Stajich J.E."/>
            <person name="Barry K."/>
            <person name="Grigoriev I.V."/>
            <person name="Crous P."/>
            <person name="Smith M.E."/>
        </authorList>
    </citation>
    <scope>NUCLEOTIDE SEQUENCE</scope>
    <source>
        <strain evidence="1">BCRC 34191</strain>
    </source>
</reference>
<protein>
    <submittedName>
        <fullName evidence="1">rRNA processing protein</fullName>
    </submittedName>
</protein>
<sequence length="83" mass="9288">MPKASKKQQRKAEDFKKVKLKVGKKKAPPSNATDTSFTSKSIVLAEQSITVDKSSELTNSRNLTLKDLLSQLRHYSTPIRKDA</sequence>
<organism evidence="1 2">
    <name type="scientific">Coemansia linderi</name>
    <dbReference type="NCBI Taxonomy" id="2663919"/>
    <lineage>
        <taxon>Eukaryota</taxon>
        <taxon>Fungi</taxon>
        <taxon>Fungi incertae sedis</taxon>
        <taxon>Zoopagomycota</taxon>
        <taxon>Kickxellomycotina</taxon>
        <taxon>Kickxellomycetes</taxon>
        <taxon>Kickxellales</taxon>
        <taxon>Kickxellaceae</taxon>
        <taxon>Coemansia</taxon>
    </lineage>
</organism>
<keyword evidence="2" id="KW-1185">Reference proteome</keyword>